<reference evidence="2 3" key="1">
    <citation type="submission" date="2018-04" db="EMBL/GenBank/DDBJ databases">
        <title>Chryseobacterium oncorhynchi 701B-08T from rainbow trout, and Chryseobacterium viscerum 687B-08T from diseased fish.</title>
        <authorList>
            <person name="Jeong J.-J."/>
            <person name="Lee Y.J."/>
            <person name="Pathiraja D."/>
            <person name="Park B."/>
            <person name="Choi I.-G."/>
            <person name="Kim K.D."/>
        </authorList>
    </citation>
    <scope>NUCLEOTIDE SEQUENCE [LARGE SCALE GENOMIC DNA]</scope>
    <source>
        <strain evidence="2 3">687B-08</strain>
    </source>
</reference>
<organism evidence="2 3">
    <name type="scientific">Chryseobacterium viscerum</name>
    <dbReference type="NCBI Taxonomy" id="1037377"/>
    <lineage>
        <taxon>Bacteria</taxon>
        <taxon>Pseudomonadati</taxon>
        <taxon>Bacteroidota</taxon>
        <taxon>Flavobacteriia</taxon>
        <taxon>Flavobacteriales</taxon>
        <taxon>Weeksellaceae</taxon>
        <taxon>Chryseobacterium group</taxon>
        <taxon>Chryseobacterium</taxon>
    </lineage>
</organism>
<gene>
    <name evidence="2" type="ORF">C1634_003930</name>
</gene>
<dbReference type="PROSITE" id="PS51257">
    <property type="entry name" value="PROKAR_LIPOPROTEIN"/>
    <property type="match status" value="1"/>
</dbReference>
<name>A0A316WR68_9FLAO</name>
<feature type="transmembrane region" description="Helical" evidence="1">
    <location>
        <begin position="51"/>
        <end position="72"/>
    </location>
</feature>
<evidence type="ECO:0000256" key="1">
    <source>
        <dbReference type="SAM" id="Phobius"/>
    </source>
</evidence>
<keyword evidence="1" id="KW-0812">Transmembrane</keyword>
<dbReference type="AlphaFoldDB" id="A0A316WR68"/>
<accession>A0A316WR68</accession>
<keyword evidence="1" id="KW-0472">Membrane</keyword>
<proteinExistence type="predicted"/>
<dbReference type="EMBL" id="PPEG02000002">
    <property type="protein sequence ID" value="PWN63755.1"/>
    <property type="molecule type" value="Genomic_DNA"/>
</dbReference>
<dbReference type="Proteomes" id="UP000236413">
    <property type="component" value="Unassembled WGS sequence"/>
</dbReference>
<evidence type="ECO:0000313" key="2">
    <source>
        <dbReference type="EMBL" id="PWN63755.1"/>
    </source>
</evidence>
<feature type="transmembrane region" description="Helical" evidence="1">
    <location>
        <begin position="239"/>
        <end position="259"/>
    </location>
</feature>
<evidence type="ECO:0008006" key="4">
    <source>
        <dbReference type="Google" id="ProtNLM"/>
    </source>
</evidence>
<comment type="caution">
    <text evidence="2">The sequence shown here is derived from an EMBL/GenBank/DDBJ whole genome shotgun (WGS) entry which is preliminary data.</text>
</comment>
<keyword evidence="1" id="KW-1133">Transmembrane helix</keyword>
<evidence type="ECO:0000313" key="3">
    <source>
        <dbReference type="Proteomes" id="UP000236413"/>
    </source>
</evidence>
<protein>
    <recommendedName>
        <fullName evidence="4">RING-type E3 ubiquitin transferase</fullName>
    </recommendedName>
</protein>
<feature type="transmembrane region" description="Helical" evidence="1">
    <location>
        <begin position="12"/>
        <end position="31"/>
    </location>
</feature>
<sequence>MGENKKRSYIGYIILGIIISCFVYFILWIIFKEKMPLHEYAFEIANNYDSYAQKAIIFIPLLIFVLIFIALMKPNAAKRFLRLQSSLPTSKIHSVAKGLVEVEGTLMMKNPLFSPVKNEVCIGYYYTIENIDRDSDGKETYRTVHRETQCNLFQIKDDTGAIEVEPDGIELVLLGETNRSSHGSKRYTETLLKEGQKMLLVGYADSKNGVPFIRKDDYYKILGITSASGITVWNKYQPLLRSFMFTCSIILLIIIYILIQ</sequence>